<dbReference type="PANTHER" id="PTHR33545">
    <property type="entry name" value="UPF0750 MEMBRANE PROTEIN YITT-RELATED"/>
    <property type="match status" value="1"/>
</dbReference>
<feature type="transmembrane region" description="Helical" evidence="6">
    <location>
        <begin position="163"/>
        <end position="183"/>
    </location>
</feature>
<evidence type="ECO:0000313" key="7">
    <source>
        <dbReference type="EMBL" id="TSE21670.1"/>
    </source>
</evidence>
<feature type="transmembrane region" description="Helical" evidence="6">
    <location>
        <begin position="100"/>
        <end position="119"/>
    </location>
</feature>
<dbReference type="Proteomes" id="UP000315736">
    <property type="component" value="Unassembled WGS sequence"/>
</dbReference>
<dbReference type="EMBL" id="VJNB01000001">
    <property type="protein sequence ID" value="TSE21670.1"/>
    <property type="molecule type" value="Genomic_DNA"/>
</dbReference>
<evidence type="ECO:0000256" key="1">
    <source>
        <dbReference type="ARBA" id="ARBA00004651"/>
    </source>
</evidence>
<dbReference type="InterPro" id="IPR051461">
    <property type="entry name" value="UPF0750_membrane"/>
</dbReference>
<name>A0A554WDL3_9BURK</name>
<feature type="transmembrane region" description="Helical" evidence="6">
    <location>
        <begin position="70"/>
        <end position="88"/>
    </location>
</feature>
<keyword evidence="8" id="KW-1185">Reference proteome</keyword>
<keyword evidence="3 6" id="KW-0812">Transmembrane</keyword>
<comment type="caution">
    <text evidence="7">The sequence shown here is derived from an EMBL/GenBank/DDBJ whole genome shotgun (WGS) entry which is preliminary data.</text>
</comment>
<evidence type="ECO:0000256" key="2">
    <source>
        <dbReference type="ARBA" id="ARBA00022475"/>
    </source>
</evidence>
<dbReference type="OrthoDB" id="3296441at2"/>
<evidence type="ECO:0000256" key="4">
    <source>
        <dbReference type="ARBA" id="ARBA00022989"/>
    </source>
</evidence>
<evidence type="ECO:0000256" key="5">
    <source>
        <dbReference type="ARBA" id="ARBA00023136"/>
    </source>
</evidence>
<proteinExistence type="predicted"/>
<gene>
    <name evidence="7" type="ORF">Talka_00348</name>
</gene>
<dbReference type="PANTHER" id="PTHR33545:SF5">
    <property type="entry name" value="UPF0750 MEMBRANE PROTEIN YITT"/>
    <property type="match status" value="1"/>
</dbReference>
<evidence type="ECO:0000313" key="8">
    <source>
        <dbReference type="Proteomes" id="UP000315736"/>
    </source>
</evidence>
<feature type="transmembrane region" description="Helical" evidence="6">
    <location>
        <begin position="32"/>
        <end position="50"/>
    </location>
</feature>
<keyword evidence="5 6" id="KW-0472">Membrane</keyword>
<comment type="subcellular location">
    <subcellularLocation>
        <location evidence="1">Cell membrane</location>
        <topology evidence="1">Multi-pass membrane protein</topology>
    </subcellularLocation>
</comment>
<organism evidence="7 8">
    <name type="scientific">Tepidimonas alkaliphilus</name>
    <dbReference type="NCBI Taxonomy" id="2588942"/>
    <lineage>
        <taxon>Bacteria</taxon>
        <taxon>Pseudomonadati</taxon>
        <taxon>Pseudomonadota</taxon>
        <taxon>Betaproteobacteria</taxon>
        <taxon>Burkholderiales</taxon>
        <taxon>Tepidimonas</taxon>
    </lineage>
</organism>
<keyword evidence="4 6" id="KW-1133">Transmembrane helix</keyword>
<keyword evidence="2" id="KW-1003">Cell membrane</keyword>
<evidence type="ECO:0000256" key="3">
    <source>
        <dbReference type="ARBA" id="ARBA00022692"/>
    </source>
</evidence>
<dbReference type="AlphaFoldDB" id="A0A554WDL3"/>
<dbReference type="InterPro" id="IPR003740">
    <property type="entry name" value="YitT"/>
</dbReference>
<sequence length="217" mass="23118">MTTPTSPAAAPGACADVPFPPDRHTWFDDAQALLTGTLIVALGLVLFRQAGFVTGGTVGLAFVLHYASGWPFGALVFAINLPFYALAWVRMGRAFTLKTVLAVGLLAALTEAMPRWIVIGALNPWFAAVAGGLLIGVGFIILFRHRASLGGFNTLVLWLQERYGWRAGVVQLAIDAVILLAAIPWVGPLQLLLSVLGAALMNLTLAINHKPGRYVAY</sequence>
<dbReference type="RefSeq" id="WP_143889367.1">
    <property type="nucleotide sequence ID" value="NZ_VJNB01000001.1"/>
</dbReference>
<protein>
    <submittedName>
        <fullName evidence="7">Putative 5xTM membrane BCR, YitT family</fullName>
    </submittedName>
</protein>
<reference evidence="7 8" key="1">
    <citation type="submission" date="2019-07" db="EMBL/GenBank/DDBJ databases">
        <title>Tepidimonas alkaliphilus YIM 72238 draft genome.</title>
        <authorList>
            <person name="Da Costa M.S."/>
            <person name="Froufe H.J.C."/>
            <person name="Egas C."/>
            <person name="Albuquerque L."/>
        </authorList>
    </citation>
    <scope>NUCLEOTIDE SEQUENCE [LARGE SCALE GENOMIC DNA]</scope>
    <source>
        <strain evidence="7 8">YIM 72238</strain>
    </source>
</reference>
<feature type="transmembrane region" description="Helical" evidence="6">
    <location>
        <begin position="125"/>
        <end position="143"/>
    </location>
</feature>
<dbReference type="GO" id="GO:0005886">
    <property type="term" value="C:plasma membrane"/>
    <property type="evidence" value="ECO:0007669"/>
    <property type="project" value="UniProtKB-SubCell"/>
</dbReference>
<feature type="transmembrane region" description="Helical" evidence="6">
    <location>
        <begin position="189"/>
        <end position="207"/>
    </location>
</feature>
<dbReference type="Pfam" id="PF02588">
    <property type="entry name" value="YitT_membrane"/>
    <property type="match status" value="1"/>
</dbReference>
<evidence type="ECO:0000256" key="6">
    <source>
        <dbReference type="SAM" id="Phobius"/>
    </source>
</evidence>
<accession>A0A554WDL3</accession>